<gene>
    <name evidence="1" type="ORF">IW15_08920</name>
</gene>
<dbReference type="eggNOG" id="ENOG5030YAG">
    <property type="taxonomic scope" value="Bacteria"/>
</dbReference>
<sequence length="80" mass="9377">MKTSELKTDLLNRITQLQDPRIIAEIHNFLDVEMPQNQHDSVSHTSYDDRVFQAGEDCKNAVYLTEDKANQDIEEWLNEK</sequence>
<keyword evidence="2" id="KW-1185">Reference proteome</keyword>
<organism evidence="1 2">
    <name type="scientific">Chryseobacterium soli</name>
    <dbReference type="NCBI Taxonomy" id="445961"/>
    <lineage>
        <taxon>Bacteria</taxon>
        <taxon>Pseudomonadati</taxon>
        <taxon>Bacteroidota</taxon>
        <taxon>Flavobacteriia</taxon>
        <taxon>Flavobacteriales</taxon>
        <taxon>Weeksellaceae</taxon>
        <taxon>Chryseobacterium group</taxon>
        <taxon>Chryseobacterium</taxon>
    </lineage>
</organism>
<evidence type="ECO:0000313" key="2">
    <source>
        <dbReference type="Proteomes" id="UP000028705"/>
    </source>
</evidence>
<dbReference type="Proteomes" id="UP000028705">
    <property type="component" value="Unassembled WGS sequence"/>
</dbReference>
<name>A0A086A882_9FLAO</name>
<proteinExistence type="predicted"/>
<protein>
    <submittedName>
        <fullName evidence="1">Uncharacterized protein</fullName>
    </submittedName>
</protein>
<dbReference type="EMBL" id="JPRH01000003">
    <property type="protein sequence ID" value="KFF12896.1"/>
    <property type="molecule type" value="Genomic_DNA"/>
</dbReference>
<dbReference type="AlphaFoldDB" id="A0A086A882"/>
<accession>A0A086A882</accession>
<dbReference type="STRING" id="445961.IW15_08920"/>
<reference evidence="1 2" key="1">
    <citation type="submission" date="2014-07" db="EMBL/GenBank/DDBJ databases">
        <title>Genome of Chryseobacterium soli DSM 19298.</title>
        <authorList>
            <person name="Stropko S.J."/>
            <person name="Pipes S.E."/>
            <person name="Newman J."/>
        </authorList>
    </citation>
    <scope>NUCLEOTIDE SEQUENCE [LARGE SCALE GENOMIC DNA]</scope>
    <source>
        <strain evidence="1 2">DSM 19298</strain>
    </source>
</reference>
<comment type="caution">
    <text evidence="1">The sequence shown here is derived from an EMBL/GenBank/DDBJ whole genome shotgun (WGS) entry which is preliminary data.</text>
</comment>
<dbReference type="RefSeq" id="WP_034710617.1">
    <property type="nucleotide sequence ID" value="NZ_JPRH01000003.1"/>
</dbReference>
<evidence type="ECO:0000313" key="1">
    <source>
        <dbReference type="EMBL" id="KFF12896.1"/>
    </source>
</evidence>
<dbReference type="OrthoDB" id="1122787at2"/>